<organism evidence="2 3">
    <name type="scientific">Glossina austeni</name>
    <name type="common">Savannah tsetse fly</name>
    <dbReference type="NCBI Taxonomy" id="7395"/>
    <lineage>
        <taxon>Eukaryota</taxon>
        <taxon>Metazoa</taxon>
        <taxon>Ecdysozoa</taxon>
        <taxon>Arthropoda</taxon>
        <taxon>Hexapoda</taxon>
        <taxon>Insecta</taxon>
        <taxon>Pterygota</taxon>
        <taxon>Neoptera</taxon>
        <taxon>Endopterygota</taxon>
        <taxon>Diptera</taxon>
        <taxon>Brachycera</taxon>
        <taxon>Muscomorpha</taxon>
        <taxon>Hippoboscoidea</taxon>
        <taxon>Glossinidae</taxon>
        <taxon>Glossina</taxon>
    </lineage>
</organism>
<keyword evidence="1" id="KW-0812">Transmembrane</keyword>
<sequence>MFTSSCNFSEVFSLLLCENLRAFISILTESDNEILQSFPHFSQHHKNILYINTFYILFGLIICFQPKIGKTRGLKKECDTRNLDQAGVTTNHYPRSPFTNPHAYNGYVQQSQIY</sequence>
<protein>
    <submittedName>
        <fullName evidence="2">Uncharacterized protein</fullName>
    </submittedName>
</protein>
<evidence type="ECO:0000313" key="2">
    <source>
        <dbReference type="EnsemblMetazoa" id="GAUT003948-PA"/>
    </source>
</evidence>
<evidence type="ECO:0000256" key="1">
    <source>
        <dbReference type="SAM" id="Phobius"/>
    </source>
</evidence>
<dbReference type="VEuPathDB" id="VectorBase:GAUT003948"/>
<dbReference type="Proteomes" id="UP000078200">
    <property type="component" value="Unassembled WGS sequence"/>
</dbReference>
<feature type="transmembrane region" description="Helical" evidence="1">
    <location>
        <begin position="48"/>
        <end position="66"/>
    </location>
</feature>
<proteinExistence type="predicted"/>
<keyword evidence="3" id="KW-1185">Reference proteome</keyword>
<name>A0A1A9UGE4_GLOAU</name>
<dbReference type="AlphaFoldDB" id="A0A1A9UGE4"/>
<keyword evidence="1" id="KW-0472">Membrane</keyword>
<evidence type="ECO:0000313" key="3">
    <source>
        <dbReference type="Proteomes" id="UP000078200"/>
    </source>
</evidence>
<keyword evidence="1" id="KW-1133">Transmembrane helix</keyword>
<accession>A0A1A9UGE4</accession>
<dbReference type="EnsemblMetazoa" id="GAUT003948-RA">
    <property type="protein sequence ID" value="GAUT003948-PA"/>
    <property type="gene ID" value="GAUT003948"/>
</dbReference>
<reference evidence="2" key="1">
    <citation type="submission" date="2020-05" db="UniProtKB">
        <authorList>
            <consortium name="EnsemblMetazoa"/>
        </authorList>
    </citation>
    <scope>IDENTIFICATION</scope>
    <source>
        <strain evidence="2">TTRI</strain>
    </source>
</reference>